<dbReference type="GO" id="GO:0016705">
    <property type="term" value="F:oxidoreductase activity, acting on paired donors, with incorporation or reduction of molecular oxygen"/>
    <property type="evidence" value="ECO:0007669"/>
    <property type="project" value="InterPro"/>
</dbReference>
<dbReference type="Gene3D" id="3.20.20.30">
    <property type="entry name" value="Luciferase-like domain"/>
    <property type="match status" value="1"/>
</dbReference>
<proteinExistence type="predicted"/>
<dbReference type="SUPFAM" id="SSF51679">
    <property type="entry name" value="Bacterial luciferase-like"/>
    <property type="match status" value="1"/>
</dbReference>
<evidence type="ECO:0000259" key="2">
    <source>
        <dbReference type="Pfam" id="PF00296"/>
    </source>
</evidence>
<dbReference type="EMBL" id="MVHD01000005">
    <property type="protein sequence ID" value="OQZ92308.1"/>
    <property type="molecule type" value="Genomic_DNA"/>
</dbReference>
<dbReference type="InterPro" id="IPR019945">
    <property type="entry name" value="F420_G6P_DH-rel"/>
</dbReference>
<dbReference type="EMBL" id="JACKVH010000012">
    <property type="protein sequence ID" value="MCV7379393.1"/>
    <property type="molecule type" value="Genomic_DNA"/>
</dbReference>
<sequence length="318" mass="34396">MTKIGYFLTCEQFGPKELVDQAKRAEAAGFDALWISDHFHPWNDEQGQSPFVWGVIGALSEATSLPVSTAVTCPTVRTHPAIIAHASATAAVQLDGHFVLGVGSGEALNEHILGDPWPSVGVRQEMLEEAVQVIRLLHRGEEVSHHGKHYEVQEARIYTRPERPVPIYVSGFGPQGAELAGRIGDGFVLAMPEAELVKTFRDSGGGDKPVQAGTKVSWDQDPDAALKVAHRLWANEGLPGQTSQILSRPKDFAALMSLVPPETVAESVACGPEPGKHIAQVREYVDAGIDEVYVQQIGPDMDGFFAAWERDVLPAVRG</sequence>
<evidence type="ECO:0000313" key="6">
    <source>
        <dbReference type="Proteomes" id="UP001141650"/>
    </source>
</evidence>
<dbReference type="InterPro" id="IPR036661">
    <property type="entry name" value="Luciferase-like_sf"/>
</dbReference>
<protein>
    <submittedName>
        <fullName evidence="3">LLM class F420-dependent oxidoreductase</fullName>
    </submittedName>
</protein>
<reference evidence="3" key="2">
    <citation type="submission" date="2020-07" db="EMBL/GenBank/DDBJ databases">
        <authorList>
            <person name="Pettersson B.M.F."/>
            <person name="Behra P.R.K."/>
            <person name="Ramesh M."/>
            <person name="Das S."/>
            <person name="Dasgupta S."/>
            <person name="Kirsebom L.A."/>
        </authorList>
    </citation>
    <scope>NUCLEOTIDE SEQUENCE</scope>
    <source>
        <strain evidence="3">CCUG 55640</strain>
    </source>
</reference>
<feature type="domain" description="Luciferase-like" evidence="2">
    <location>
        <begin position="4"/>
        <end position="291"/>
    </location>
</feature>
<organism evidence="3 6">
    <name type="scientific">Mycobacterium alsense</name>
    <dbReference type="NCBI Taxonomy" id="324058"/>
    <lineage>
        <taxon>Bacteria</taxon>
        <taxon>Bacillati</taxon>
        <taxon>Actinomycetota</taxon>
        <taxon>Actinomycetes</taxon>
        <taxon>Mycobacteriales</taxon>
        <taxon>Mycobacteriaceae</taxon>
        <taxon>Mycobacterium</taxon>
    </lineage>
</organism>
<reference evidence="4 5" key="1">
    <citation type="submission" date="2017-02" db="EMBL/GenBank/DDBJ databases">
        <title>The new phylogeny of genus Mycobacterium.</title>
        <authorList>
            <person name="Tortoli E."/>
            <person name="Trovato A."/>
            <person name="Cirillo D.M."/>
        </authorList>
    </citation>
    <scope>NUCLEOTIDE SEQUENCE [LARGE SCALE GENOMIC DNA]</scope>
    <source>
        <strain evidence="4 5">DSM 45230</strain>
    </source>
</reference>
<dbReference type="Proteomes" id="UP000192319">
    <property type="component" value="Unassembled WGS sequence"/>
</dbReference>
<name>A0AA41XNQ6_9MYCO</name>
<dbReference type="InterPro" id="IPR011251">
    <property type="entry name" value="Luciferase-like_dom"/>
</dbReference>
<dbReference type="PANTHER" id="PTHR43244">
    <property type="match status" value="1"/>
</dbReference>
<dbReference type="PANTHER" id="PTHR43244:SF1">
    <property type="entry name" value="5,10-METHYLENETETRAHYDROMETHANOPTERIN REDUCTASE"/>
    <property type="match status" value="1"/>
</dbReference>
<dbReference type="InterPro" id="IPR050564">
    <property type="entry name" value="F420-G6PD/mer"/>
</dbReference>
<evidence type="ECO:0000313" key="5">
    <source>
        <dbReference type="Proteomes" id="UP000192319"/>
    </source>
</evidence>
<evidence type="ECO:0000256" key="1">
    <source>
        <dbReference type="ARBA" id="ARBA00023002"/>
    </source>
</evidence>
<evidence type="ECO:0000313" key="4">
    <source>
        <dbReference type="EMBL" id="OQZ92308.1"/>
    </source>
</evidence>
<dbReference type="RefSeq" id="WP_083136882.1">
    <property type="nucleotide sequence ID" value="NZ_JACKVH010000012.1"/>
</dbReference>
<gene>
    <name evidence="4" type="ORF">BST11_05005</name>
    <name evidence="3" type="ORF">H7K38_12120</name>
</gene>
<dbReference type="AlphaFoldDB" id="A0AA41XNQ6"/>
<comment type="caution">
    <text evidence="3">The sequence shown here is derived from an EMBL/GenBank/DDBJ whole genome shotgun (WGS) entry which is preliminary data.</text>
</comment>
<reference evidence="3" key="3">
    <citation type="journal article" date="2022" name="BMC Genomics">
        <title>Comparative genome analysis of mycobacteria focusing on tRNA and non-coding RNA.</title>
        <authorList>
            <person name="Behra P.R.K."/>
            <person name="Pettersson B.M.F."/>
            <person name="Ramesh M."/>
            <person name="Das S."/>
            <person name="Dasgupta S."/>
            <person name="Kirsebom L.A."/>
        </authorList>
    </citation>
    <scope>NUCLEOTIDE SEQUENCE</scope>
    <source>
        <strain evidence="3">CCUG 55640</strain>
    </source>
</reference>
<evidence type="ECO:0000313" key="3">
    <source>
        <dbReference type="EMBL" id="MCV7379393.1"/>
    </source>
</evidence>
<dbReference type="Pfam" id="PF00296">
    <property type="entry name" value="Bac_luciferase"/>
    <property type="match status" value="1"/>
</dbReference>
<accession>A0AA41XNQ6</accession>
<keyword evidence="5" id="KW-1185">Reference proteome</keyword>
<dbReference type="NCBIfam" id="TIGR03557">
    <property type="entry name" value="F420_G6P_family"/>
    <property type="match status" value="1"/>
</dbReference>
<keyword evidence="1" id="KW-0560">Oxidoreductase</keyword>
<dbReference type="CDD" id="cd01097">
    <property type="entry name" value="Tetrahydromethanopterin_reductase"/>
    <property type="match status" value="1"/>
</dbReference>
<dbReference type="Proteomes" id="UP001141650">
    <property type="component" value="Unassembled WGS sequence"/>
</dbReference>